<keyword evidence="2" id="KW-1185">Reference proteome</keyword>
<gene>
    <name evidence="1" type="ORF">QWJ38_00460</name>
</gene>
<dbReference type="Proteomes" id="UP001228044">
    <property type="component" value="Unassembled WGS sequence"/>
</dbReference>
<reference evidence="1 2" key="1">
    <citation type="submission" date="2023-06" db="EMBL/GenBank/DDBJ databases">
        <title>Pelomonas sp. PFR6 16S ribosomal RNA gene Genome sequencing and assembly.</title>
        <authorList>
            <person name="Woo H."/>
        </authorList>
    </citation>
    <scope>NUCLEOTIDE SEQUENCE [LARGE SCALE GENOMIC DNA]</scope>
    <source>
        <strain evidence="1 2">PFR6</strain>
    </source>
</reference>
<dbReference type="EMBL" id="JAUHHC010000001">
    <property type="protein sequence ID" value="MDN3918736.1"/>
    <property type="molecule type" value="Genomic_DNA"/>
</dbReference>
<evidence type="ECO:0000313" key="1">
    <source>
        <dbReference type="EMBL" id="MDN3918736.1"/>
    </source>
</evidence>
<proteinExistence type="predicted"/>
<evidence type="ECO:0000313" key="2">
    <source>
        <dbReference type="Proteomes" id="UP001228044"/>
    </source>
</evidence>
<sequence length="494" mass="53238">MATKKTVAPTPPQGNEFVYYIPNPPDSPADGAPPKPIPVTKEEAAAGKGIYVTPAAFIKTKFSPTSKANFGSAGNLDKHCVLRKLDLVRAALEGGYGRQSNWSSALVLNKAETASIANYLVQRLRMVAGCVELDKNNAYELQSFFERVEASEKTALSFVLGGMGAFIAAQKWLAAGGDPIRSFLHVGIFTKGIAGAPAAIAFKSGSKKVPDYLVESKSGKWHVFESKGGHVDGRWERLCEGLVQLAYVPKIGWAGQTPQNAVTCVCVHTSADPGRMLRVMAVDPPGDGPTVTEEGVQDDKPLILVEGVCRLLVMLEALEQFQALSDGGSEESALNLGGDWQRATSTVFGGLRIAVPSRYAQHEDEVRRRLAVFFAVQELRNKLGLSLLVDSFTGAVRAELMLGAGADADVADWSAGFTDVLDKLAPHVFEQDFMLRCSRELQLERLAGELMSIERPAAEQVQTVLRNNSEFVFTSGGLLLSAPTNQLREGREAD</sequence>
<organism evidence="1 2">
    <name type="scientific">Roseateles violae</name>
    <dbReference type="NCBI Taxonomy" id="3058042"/>
    <lineage>
        <taxon>Bacteria</taxon>
        <taxon>Pseudomonadati</taxon>
        <taxon>Pseudomonadota</taxon>
        <taxon>Betaproteobacteria</taxon>
        <taxon>Burkholderiales</taxon>
        <taxon>Sphaerotilaceae</taxon>
        <taxon>Roseateles</taxon>
    </lineage>
</organism>
<dbReference type="RefSeq" id="WP_290357067.1">
    <property type="nucleotide sequence ID" value="NZ_JAUHHC010000001.1"/>
</dbReference>
<accession>A0ABT8DRI4</accession>
<comment type="caution">
    <text evidence="1">The sequence shown here is derived from an EMBL/GenBank/DDBJ whole genome shotgun (WGS) entry which is preliminary data.</text>
</comment>
<protein>
    <submittedName>
        <fullName evidence="1">Uncharacterized protein</fullName>
    </submittedName>
</protein>
<name>A0ABT8DRI4_9BURK</name>